<accession>A0ABM0MY97</accession>
<evidence type="ECO:0000256" key="17">
    <source>
        <dbReference type="SAM" id="Phobius"/>
    </source>
</evidence>
<evidence type="ECO:0000313" key="19">
    <source>
        <dbReference type="RefSeq" id="XP_006824988.1"/>
    </source>
</evidence>
<keyword evidence="4" id="KW-0328">Glycosyltransferase</keyword>
<comment type="subcellular location">
    <subcellularLocation>
        <location evidence="1">Golgi apparatus membrane</location>
        <topology evidence="1">Single-pass type II membrane protein</topology>
    </subcellularLocation>
</comment>
<comment type="catalytic activity">
    <reaction evidence="15">
        <text>a 3-O-[N-acetyl-alpha-neuraminyl-(2-&gt;3)-beta-D-galactosyl-(1-&gt;3)-N-acetyl-alpha-D-galactosaminyl]-L-threonyl-[protein] + CMP-N-acetyl-beta-neuraminate = a 3-O-{alpha-Neu5Ac-(2-&gt;3)-beta-D-Gal-(1-&gt;3)-[alpha-Neu5Ac-(2-&gt;6)]-alpha-D-GalNAc}-L-threonyl-[protein] + CMP + H(+)</text>
        <dbReference type="Rhea" id="RHEA:81659"/>
        <dbReference type="Rhea" id="RHEA-COMP:14417"/>
        <dbReference type="Rhea" id="RHEA-COMP:16763"/>
        <dbReference type="ChEBI" id="CHEBI:15378"/>
        <dbReference type="ChEBI" id="CHEBI:57812"/>
        <dbReference type="ChEBI" id="CHEBI:60377"/>
        <dbReference type="ChEBI" id="CHEBI:139598"/>
        <dbReference type="ChEBI" id="CHEBI:156398"/>
    </reaction>
    <physiologicalReaction direction="left-to-right" evidence="15">
        <dbReference type="Rhea" id="RHEA:81660"/>
    </physiologicalReaction>
</comment>
<dbReference type="Proteomes" id="UP000694865">
    <property type="component" value="Unplaced"/>
</dbReference>
<keyword evidence="6 17" id="KW-0812">Transmembrane</keyword>
<evidence type="ECO:0000256" key="2">
    <source>
        <dbReference type="ARBA" id="ARBA00004922"/>
    </source>
</evidence>
<comment type="catalytic activity">
    <reaction evidence="13">
        <text>a beta-D-galactosyl-(1-&gt;3)-N-acetyl-alpha-D-galactosaminyl derivative + CMP-N-acetyl-beta-neuraminate = a beta-D-galactosyl-(1-&gt;3)-[N-acetyl-alpha-neuraminyl-(2-&gt;6)]-N-acetyl-alpha-D-galactosaminyl derivative + CMP + H(+)</text>
        <dbReference type="Rhea" id="RHEA:11136"/>
        <dbReference type="ChEBI" id="CHEBI:15378"/>
        <dbReference type="ChEBI" id="CHEBI:57812"/>
        <dbReference type="ChEBI" id="CHEBI:60377"/>
        <dbReference type="ChEBI" id="CHEBI:133470"/>
        <dbReference type="ChEBI" id="CHEBI:140764"/>
        <dbReference type="EC" id="2.4.3.3"/>
    </reaction>
    <physiologicalReaction direction="left-to-right" evidence="13">
        <dbReference type="Rhea" id="RHEA:11137"/>
    </physiologicalReaction>
</comment>
<evidence type="ECO:0000313" key="18">
    <source>
        <dbReference type="Proteomes" id="UP000694865"/>
    </source>
</evidence>
<keyword evidence="18" id="KW-1185">Reference proteome</keyword>
<feature type="transmembrane region" description="Helical" evidence="17">
    <location>
        <begin position="12"/>
        <end position="31"/>
    </location>
</feature>
<gene>
    <name evidence="19" type="primary">LOC102801630</name>
</gene>
<evidence type="ECO:0000256" key="15">
    <source>
        <dbReference type="ARBA" id="ARBA00050664"/>
    </source>
</evidence>
<dbReference type="PANTHER" id="PTHR45941:SF2">
    <property type="entry name" value="ALPHA-N-ACETYLGALACTOSAMINIDE ALPHA-2,6-SIALYLTRANSFERASE 2-LIKE"/>
    <property type="match status" value="1"/>
</dbReference>
<keyword evidence="9" id="KW-0333">Golgi apparatus</keyword>
<sequence>MAVAKGYTRLDILKFVFVSCLLICIIVFYGYRSLWLGSDKNIRSIKLYRPPDNSSALRLASSNVRYVLEKLKADSRSRNLNRTLLTDDIESKLNHSIRLINSVQLSEHLQVPDIPNTDNTSPYFDTPTEFISELEKLINLRQNETAGLSLAEERKYNKDDQYKYYAHCPSTLRKKILEIPELRKKFIPDIPILLTSDHFNKEEYDRLSHFKTPQGWSNVDYKEVADVASNLNTDGSRYMFDNLVSKWKNTARCVRCAVVGNGGVLKNSKLGEEINSHDYVFRVNVAVTKGFESDVGDKTSHYVFTMVTLDNSIRGGNKYGYKSAPNGKDIRYVLVPCEQWSYQVIGAALSGKPLPRSQDGYSRSPPTFPVKLNNNNVKVLHPDFSRYLFWSWVDSPGRKRDIYRPQTGAFMLLVALHTCDEVDVYGVGASYSNYTDHYYDNGRHVEYANHDYTTENKLWARLNELGIINLHT</sequence>
<evidence type="ECO:0000256" key="8">
    <source>
        <dbReference type="ARBA" id="ARBA00022989"/>
    </source>
</evidence>
<name>A0ABM0MY97_SACKO</name>
<evidence type="ECO:0000256" key="6">
    <source>
        <dbReference type="ARBA" id="ARBA00022692"/>
    </source>
</evidence>
<comment type="similarity">
    <text evidence="3">Belongs to the glycosyltransferase 29 family.</text>
</comment>
<comment type="pathway">
    <text evidence="2">Protein modification; protein glycosylation.</text>
</comment>
<dbReference type="Gene3D" id="3.90.1480.20">
    <property type="entry name" value="Glycosyl transferase family 29"/>
    <property type="match status" value="1"/>
</dbReference>
<evidence type="ECO:0000256" key="5">
    <source>
        <dbReference type="ARBA" id="ARBA00022679"/>
    </source>
</evidence>
<evidence type="ECO:0000256" key="14">
    <source>
        <dbReference type="ARBA" id="ARBA00039109"/>
    </source>
</evidence>
<dbReference type="RefSeq" id="XP_006824988.1">
    <property type="nucleotide sequence ID" value="XM_006824925.1"/>
</dbReference>
<evidence type="ECO:0000256" key="10">
    <source>
        <dbReference type="ARBA" id="ARBA00023136"/>
    </source>
</evidence>
<dbReference type="GeneID" id="102801630"/>
<keyword evidence="7" id="KW-0735">Signal-anchor</keyword>
<evidence type="ECO:0000256" key="4">
    <source>
        <dbReference type="ARBA" id="ARBA00022676"/>
    </source>
</evidence>
<organism evidence="18 19">
    <name type="scientific">Saccoglossus kowalevskii</name>
    <name type="common">Acorn worm</name>
    <dbReference type="NCBI Taxonomy" id="10224"/>
    <lineage>
        <taxon>Eukaryota</taxon>
        <taxon>Metazoa</taxon>
        <taxon>Hemichordata</taxon>
        <taxon>Enteropneusta</taxon>
        <taxon>Harrimaniidae</taxon>
        <taxon>Saccoglossus</taxon>
    </lineage>
</organism>
<dbReference type="InterPro" id="IPR001675">
    <property type="entry name" value="Glyco_trans_29"/>
</dbReference>
<evidence type="ECO:0000256" key="11">
    <source>
        <dbReference type="ARBA" id="ARBA00023157"/>
    </source>
</evidence>
<dbReference type="InterPro" id="IPR038578">
    <property type="entry name" value="GT29-like_sf"/>
</dbReference>
<evidence type="ECO:0000256" key="9">
    <source>
        <dbReference type="ARBA" id="ARBA00023034"/>
    </source>
</evidence>
<dbReference type="CDD" id="cd23964">
    <property type="entry name" value="GT29_ST6GALNAC1_2"/>
    <property type="match status" value="1"/>
</dbReference>
<keyword evidence="10 17" id="KW-0472">Membrane</keyword>
<evidence type="ECO:0000256" key="7">
    <source>
        <dbReference type="ARBA" id="ARBA00022968"/>
    </source>
</evidence>
<evidence type="ECO:0000256" key="1">
    <source>
        <dbReference type="ARBA" id="ARBA00004323"/>
    </source>
</evidence>
<evidence type="ECO:0000256" key="16">
    <source>
        <dbReference type="ARBA" id="ARBA00052285"/>
    </source>
</evidence>
<reference evidence="19" key="1">
    <citation type="submission" date="2025-08" db="UniProtKB">
        <authorList>
            <consortium name="RefSeq"/>
        </authorList>
    </citation>
    <scope>IDENTIFICATION</scope>
    <source>
        <tissue evidence="19">Testes</tissue>
    </source>
</reference>
<comment type="catalytic activity">
    <reaction evidence="16">
        <text>a 3-O-[N-acetyl-alpha-D-galactosaminyl]-L-threonyl-[protein] + CMP-N-acetyl-beta-neuraminate = a 3-O-[N-acetyl-alpha-neuraminosyl-(2-&gt;6)-N-acetyl-alpha-D-galactosaminyl]-L-threonyl-[protein] + CMP + H(+)</text>
        <dbReference type="Rhea" id="RHEA:81643"/>
        <dbReference type="Rhea" id="RHEA-COMP:11689"/>
        <dbReference type="Rhea" id="RHEA-COMP:19720"/>
        <dbReference type="ChEBI" id="CHEBI:15378"/>
        <dbReference type="ChEBI" id="CHEBI:57812"/>
        <dbReference type="ChEBI" id="CHEBI:60377"/>
        <dbReference type="ChEBI" id="CHEBI:87075"/>
        <dbReference type="ChEBI" id="CHEBI:231970"/>
    </reaction>
    <physiologicalReaction direction="left-to-right" evidence="16">
        <dbReference type="Rhea" id="RHEA:81644"/>
    </physiologicalReaction>
</comment>
<keyword evidence="5" id="KW-0808">Transferase</keyword>
<evidence type="ECO:0000256" key="3">
    <source>
        <dbReference type="ARBA" id="ARBA00006003"/>
    </source>
</evidence>
<keyword evidence="12" id="KW-0325">Glycoprotein</keyword>
<dbReference type="Pfam" id="PF00777">
    <property type="entry name" value="Glyco_transf_29"/>
    <property type="match status" value="1"/>
</dbReference>
<evidence type="ECO:0000256" key="12">
    <source>
        <dbReference type="ARBA" id="ARBA00023180"/>
    </source>
</evidence>
<dbReference type="EC" id="2.4.3.3" evidence="14"/>
<keyword evidence="8 17" id="KW-1133">Transmembrane helix</keyword>
<protein>
    <recommendedName>
        <fullName evidence="14">alpha-N-acetylgalactosaminide alpha-2,6-sialyltransferase</fullName>
        <ecNumber evidence="14">2.4.3.3</ecNumber>
    </recommendedName>
</protein>
<proteinExistence type="inferred from homology"/>
<keyword evidence="11" id="KW-1015">Disulfide bond</keyword>
<dbReference type="PANTHER" id="PTHR45941">
    <property type="entry name" value="ALPHA-N-ACETYLGALACTOSAMINIDE ALPHA-2,6-SIALYLTRANSFERASE 2-LIKE-RELATED"/>
    <property type="match status" value="1"/>
</dbReference>
<evidence type="ECO:0000256" key="13">
    <source>
        <dbReference type="ARBA" id="ARBA00036348"/>
    </source>
</evidence>